<gene>
    <name evidence="4" type="primary">LOC102803267</name>
</gene>
<proteinExistence type="predicted"/>
<sequence length="445" mass="51196">MERISTFTLEIYKNNVMCRQEALRKYELSVCSITGIEKGRVTHKNDIKHYYLSVVQEGVVVIFQQETMPEKDGYDKHDIGEWNETLRKHFDHEETHEIKVEYSGSAEKAIIHFFKNAIGITCFEPVRHLQKWTGHEINRYKMENKKIIVEIDQPNGEIKEYIISAALKKEATIQNVYKKLEAISKNINKPPRPPLPPPIDNNNTTYRPSLTPIQPSLPDEAPKLPPKKKKQGQHTTGNKASPSNINVPPRPPPLPSPRPKPPDGCPFSWKDEKLESESDDEDSQSDYVQMDDQHNKLPEDNSAIVVVCPHNSKYPSPVPCPPIVPPRKRKCPTITETVDCLLKQEFTKLITEPTLFLTPKQRSALYHHFDVNNGWEKFAIYLKLPLQDVNVVKTFSMNHRYSISDVFLYHWEATQSPVPCTMSALIKMLEEINRDDLVNICKQTD</sequence>
<dbReference type="PROSITE" id="PS50017">
    <property type="entry name" value="DEATH_DOMAIN"/>
    <property type="match status" value="1"/>
</dbReference>
<dbReference type="RefSeq" id="XP_006819937.1">
    <property type="nucleotide sequence ID" value="XM_006819874.1"/>
</dbReference>
<evidence type="ECO:0000259" key="2">
    <source>
        <dbReference type="PROSITE" id="PS50017"/>
    </source>
</evidence>
<dbReference type="CDD" id="cd01670">
    <property type="entry name" value="Death"/>
    <property type="match status" value="1"/>
</dbReference>
<feature type="compositionally biased region" description="Pro residues" evidence="1">
    <location>
        <begin position="190"/>
        <end position="199"/>
    </location>
</feature>
<dbReference type="Proteomes" id="UP000694865">
    <property type="component" value="Unplaced"/>
</dbReference>
<dbReference type="Pfam" id="PF00531">
    <property type="entry name" value="Death"/>
    <property type="match status" value="1"/>
</dbReference>
<feature type="compositionally biased region" description="Pro residues" evidence="1">
    <location>
        <begin position="248"/>
        <end position="264"/>
    </location>
</feature>
<name>A0ABM0MIU6_SACKO</name>
<feature type="compositionally biased region" description="Polar residues" evidence="1">
    <location>
        <begin position="204"/>
        <end position="214"/>
    </location>
</feature>
<keyword evidence="3" id="KW-1185">Reference proteome</keyword>
<evidence type="ECO:0000313" key="4">
    <source>
        <dbReference type="RefSeq" id="XP_006819937.1"/>
    </source>
</evidence>
<dbReference type="SUPFAM" id="SSF47986">
    <property type="entry name" value="DEATH domain"/>
    <property type="match status" value="1"/>
</dbReference>
<evidence type="ECO:0000313" key="3">
    <source>
        <dbReference type="Proteomes" id="UP000694865"/>
    </source>
</evidence>
<feature type="region of interest" description="Disordered" evidence="1">
    <location>
        <begin position="186"/>
        <end position="288"/>
    </location>
</feature>
<reference evidence="4" key="1">
    <citation type="submission" date="2025-08" db="UniProtKB">
        <authorList>
            <consortium name="RefSeq"/>
        </authorList>
    </citation>
    <scope>IDENTIFICATION</scope>
    <source>
        <tissue evidence="4">Testes</tissue>
    </source>
</reference>
<dbReference type="InterPro" id="IPR011029">
    <property type="entry name" value="DEATH-like_dom_sf"/>
</dbReference>
<dbReference type="InterPro" id="IPR000488">
    <property type="entry name" value="Death_dom"/>
</dbReference>
<dbReference type="GeneID" id="102803267"/>
<feature type="compositionally biased region" description="Polar residues" evidence="1">
    <location>
        <begin position="233"/>
        <end position="246"/>
    </location>
</feature>
<evidence type="ECO:0000256" key="1">
    <source>
        <dbReference type="SAM" id="MobiDB-lite"/>
    </source>
</evidence>
<dbReference type="Gene3D" id="1.10.533.10">
    <property type="entry name" value="Death Domain, Fas"/>
    <property type="match status" value="1"/>
</dbReference>
<feature type="domain" description="Death" evidence="2">
    <location>
        <begin position="375"/>
        <end position="439"/>
    </location>
</feature>
<protein>
    <submittedName>
        <fullName evidence="4">Uncharacterized protein LOC102803267</fullName>
    </submittedName>
</protein>
<accession>A0ABM0MIU6</accession>
<organism evidence="3 4">
    <name type="scientific">Saccoglossus kowalevskii</name>
    <name type="common">Acorn worm</name>
    <dbReference type="NCBI Taxonomy" id="10224"/>
    <lineage>
        <taxon>Eukaryota</taxon>
        <taxon>Metazoa</taxon>
        <taxon>Hemichordata</taxon>
        <taxon>Enteropneusta</taxon>
        <taxon>Harrimaniidae</taxon>
        <taxon>Saccoglossus</taxon>
    </lineage>
</organism>